<proteinExistence type="predicted"/>
<evidence type="ECO:0000313" key="3">
    <source>
        <dbReference type="Proteomes" id="UP001152795"/>
    </source>
</evidence>
<feature type="compositionally biased region" description="Basic and acidic residues" evidence="1">
    <location>
        <begin position="120"/>
        <end position="129"/>
    </location>
</feature>
<sequence>MKTNNNNKSKRKSLRRQWSVDVPSSIQKKFREVTASRRSKSLDEEVYKEKLLNETEYDRQDNKKVKGSFENFGQDHSELPHSPSLSSSSSSWYSFDDDNSESSFRGNETQNQTEINDIQIEVKSRENFNEKASSPTRTKDILSVNTCGLLSTIDELVPRSPTKRTSPAAEFDINKDKTGINDVPSKFAKNEDTINDEEPEIGERYRRYAICEEMERYIIVDHKGLSLRKYRETLIRHLVLKDLCLL</sequence>
<dbReference type="AlphaFoldDB" id="A0A7D9ET92"/>
<evidence type="ECO:0000313" key="2">
    <source>
        <dbReference type="EMBL" id="CAB4017248.1"/>
    </source>
</evidence>
<feature type="region of interest" description="Disordered" evidence="1">
    <location>
        <begin position="1"/>
        <end position="20"/>
    </location>
</feature>
<keyword evidence="3" id="KW-1185">Reference proteome</keyword>
<feature type="compositionally biased region" description="Basic and acidic residues" evidence="1">
    <location>
        <begin position="29"/>
        <end position="64"/>
    </location>
</feature>
<gene>
    <name evidence="2" type="ORF">PACLA_8A061901</name>
</gene>
<organism evidence="2 3">
    <name type="scientific">Paramuricea clavata</name>
    <name type="common">Red gorgonian</name>
    <name type="synonym">Violescent sea-whip</name>
    <dbReference type="NCBI Taxonomy" id="317549"/>
    <lineage>
        <taxon>Eukaryota</taxon>
        <taxon>Metazoa</taxon>
        <taxon>Cnidaria</taxon>
        <taxon>Anthozoa</taxon>
        <taxon>Octocorallia</taxon>
        <taxon>Malacalcyonacea</taxon>
        <taxon>Plexauridae</taxon>
        <taxon>Paramuricea</taxon>
    </lineage>
</organism>
<evidence type="ECO:0000256" key="1">
    <source>
        <dbReference type="SAM" id="MobiDB-lite"/>
    </source>
</evidence>
<name>A0A7D9ET92_PARCT</name>
<comment type="caution">
    <text evidence="2">The sequence shown here is derived from an EMBL/GenBank/DDBJ whole genome shotgun (WGS) entry which is preliminary data.</text>
</comment>
<accession>A0A7D9ET92</accession>
<dbReference type="Proteomes" id="UP001152795">
    <property type="component" value="Unassembled WGS sequence"/>
</dbReference>
<protein>
    <submittedName>
        <fullName evidence="2">Uncharacterized protein</fullName>
    </submittedName>
</protein>
<dbReference type="EMBL" id="CACRXK020009465">
    <property type="protein sequence ID" value="CAB4017248.1"/>
    <property type="molecule type" value="Genomic_DNA"/>
</dbReference>
<reference evidence="2" key="1">
    <citation type="submission" date="2020-04" db="EMBL/GenBank/DDBJ databases">
        <authorList>
            <person name="Alioto T."/>
            <person name="Alioto T."/>
            <person name="Gomez Garrido J."/>
        </authorList>
    </citation>
    <scope>NUCLEOTIDE SEQUENCE</scope>
    <source>
        <strain evidence="2">A484AB</strain>
    </source>
</reference>
<feature type="region of interest" description="Disordered" evidence="1">
    <location>
        <begin position="29"/>
        <end position="134"/>
    </location>
</feature>
<feature type="compositionally biased region" description="Polar residues" evidence="1">
    <location>
        <begin position="101"/>
        <end position="116"/>
    </location>
</feature>
<dbReference type="OrthoDB" id="5987584at2759"/>
<feature type="compositionally biased region" description="Low complexity" evidence="1">
    <location>
        <begin position="80"/>
        <end position="91"/>
    </location>
</feature>